<dbReference type="PANTHER" id="PTHR48033:SF1">
    <property type="entry name" value="HETEROGENEOUS NUCLEAR RIBONUCLEOPROTEIN A_B"/>
    <property type="match status" value="1"/>
</dbReference>
<name>A0ABM4LPD4_EQUPR</name>
<reference evidence="7" key="1">
    <citation type="submission" date="2025-08" db="UniProtKB">
        <authorList>
            <consortium name="RefSeq"/>
        </authorList>
    </citation>
    <scope>IDENTIFICATION</scope>
    <source>
        <tissue evidence="7">Blood</tissue>
    </source>
</reference>
<dbReference type="SMART" id="SM00360">
    <property type="entry name" value="RRM"/>
    <property type="match status" value="2"/>
</dbReference>
<dbReference type="Pfam" id="PF00076">
    <property type="entry name" value="RRM_1"/>
    <property type="match status" value="2"/>
</dbReference>
<dbReference type="SUPFAM" id="SSF54928">
    <property type="entry name" value="RNA-binding domain, RBD"/>
    <property type="match status" value="1"/>
</dbReference>
<evidence type="ECO:0000256" key="4">
    <source>
        <dbReference type="SAM" id="MobiDB-lite"/>
    </source>
</evidence>
<dbReference type="PROSITE" id="PS50102">
    <property type="entry name" value="RRM"/>
    <property type="match status" value="2"/>
</dbReference>
<evidence type="ECO:0000256" key="1">
    <source>
        <dbReference type="ARBA" id="ARBA00004123"/>
    </source>
</evidence>
<feature type="domain" description="RRM" evidence="5">
    <location>
        <begin position="76"/>
        <end position="159"/>
    </location>
</feature>
<dbReference type="InterPro" id="IPR000504">
    <property type="entry name" value="RRM_dom"/>
</dbReference>
<gene>
    <name evidence="7" type="primary">LOC103557996</name>
</gene>
<dbReference type="RefSeq" id="XP_070442301.1">
    <property type="nucleotide sequence ID" value="XM_070586200.1"/>
</dbReference>
<dbReference type="InterPro" id="IPR035979">
    <property type="entry name" value="RBD_domain_sf"/>
</dbReference>
<feature type="region of interest" description="Disordered" evidence="4">
    <location>
        <begin position="1"/>
        <end position="70"/>
    </location>
</feature>
<dbReference type="Proteomes" id="UP001652662">
    <property type="component" value="Chromosome 19"/>
</dbReference>
<proteinExistence type="predicted"/>
<evidence type="ECO:0000259" key="5">
    <source>
        <dbReference type="PROSITE" id="PS50102"/>
    </source>
</evidence>
<sequence length="280" mass="30800">MGRAQQRARGSAACLPGMSQAAEGEQPLETTGAAESRHEAAPEGESPAETAGPSTRSQTGDEADLVNRSGNEEDAGKWFVGGLSWDISKKDPKDYFTKLREVVDRTIKMDPNIGRSRGLGFILFKDVASVEKVLDQKERKVGGHSMNHKKAVTMKKDPMKKIFVGGLNPEATEEKIREYFGKFGEIEAIEFSLDPESNKRQGSVFIAFKEEEPVRSILEKFHTISGSKPPWYIVVYSSLWVLLVVACGTLPQRGLTSSAMSAPRIRSNETLGRLPRSART</sequence>
<dbReference type="GeneID" id="103557996"/>
<dbReference type="Gene3D" id="3.30.70.330">
    <property type="match status" value="2"/>
</dbReference>
<organism evidence="6 7">
    <name type="scientific">Equus przewalskii</name>
    <name type="common">Przewalski's horse</name>
    <name type="synonym">Equus caballus przewalskii</name>
    <dbReference type="NCBI Taxonomy" id="9798"/>
    <lineage>
        <taxon>Eukaryota</taxon>
        <taxon>Metazoa</taxon>
        <taxon>Chordata</taxon>
        <taxon>Craniata</taxon>
        <taxon>Vertebrata</taxon>
        <taxon>Euteleostomi</taxon>
        <taxon>Mammalia</taxon>
        <taxon>Eutheria</taxon>
        <taxon>Laurasiatheria</taxon>
        <taxon>Perissodactyla</taxon>
        <taxon>Equidae</taxon>
        <taxon>Equus</taxon>
    </lineage>
</organism>
<evidence type="ECO:0000256" key="2">
    <source>
        <dbReference type="ARBA" id="ARBA00023242"/>
    </source>
</evidence>
<comment type="subcellular location">
    <subcellularLocation>
        <location evidence="1">Nucleus</location>
    </subcellularLocation>
</comment>
<dbReference type="InterPro" id="IPR012677">
    <property type="entry name" value="Nucleotide-bd_a/b_plait_sf"/>
</dbReference>
<keyword evidence="6" id="KW-1185">Reference proteome</keyword>
<evidence type="ECO:0000256" key="3">
    <source>
        <dbReference type="PROSITE-ProRule" id="PRU00176"/>
    </source>
</evidence>
<keyword evidence="2" id="KW-0539">Nucleus</keyword>
<feature type="domain" description="RRM" evidence="5">
    <location>
        <begin position="160"/>
        <end position="228"/>
    </location>
</feature>
<protein>
    <submittedName>
        <fullName evidence="7">Heterogeneous nuclear ribonucleoprotein A/B-like isoform X1</fullName>
    </submittedName>
</protein>
<feature type="compositionally biased region" description="Low complexity" evidence="4">
    <location>
        <begin position="1"/>
        <end position="13"/>
    </location>
</feature>
<evidence type="ECO:0000313" key="6">
    <source>
        <dbReference type="Proteomes" id="UP001652662"/>
    </source>
</evidence>
<dbReference type="PANTHER" id="PTHR48033">
    <property type="entry name" value="RNA-BINDING (RRM/RBD/RNP MOTIFS) FAMILY PROTEIN"/>
    <property type="match status" value="1"/>
</dbReference>
<keyword evidence="3" id="KW-0694">RNA-binding</keyword>
<accession>A0ABM4LPD4</accession>
<evidence type="ECO:0000313" key="7">
    <source>
        <dbReference type="RefSeq" id="XP_070442301.1"/>
    </source>
</evidence>